<dbReference type="AlphaFoldDB" id="A0A9W7YFV0"/>
<dbReference type="OrthoDB" id="268479at2759"/>
<comment type="caution">
    <text evidence="6">The sequence shown here is derived from an EMBL/GenBank/DDBJ whole genome shotgun (WGS) entry which is preliminary data.</text>
</comment>
<keyword evidence="6" id="KW-0378">Hydrolase</keyword>
<dbReference type="SUPFAM" id="SSF56235">
    <property type="entry name" value="N-terminal nucleophile aminohydrolases (Ntn hydrolases)"/>
    <property type="match status" value="1"/>
</dbReference>
<protein>
    <recommendedName>
        <fullName evidence="5">Proteasome subunit beta</fullName>
    </recommendedName>
</protein>
<dbReference type="PROSITE" id="PS00854">
    <property type="entry name" value="PROTEASOME_BETA_1"/>
    <property type="match status" value="1"/>
</dbReference>
<comment type="subunit">
    <text evidence="4">The 26S proteasome consists of a 20S proteasome core and two 19S regulatory subunits. The 20S proteasome core is composed of 28 subunits that are arranged in four stacked rings, resulting in a barrel-shaped structure. The two end rings are each formed by seven alpha subunits, and the two central rings are each formed by seven beta subunits. The catalytic chamber with the active sites is on the inside of the barrel.</text>
</comment>
<name>A0A9W7YFV0_9FUNG</name>
<dbReference type="FunFam" id="3.60.20.10:FF:000027">
    <property type="entry name" value="Proteasome subunit beta type-6"/>
    <property type="match status" value="1"/>
</dbReference>
<keyword evidence="1 5" id="KW-0963">Cytoplasm</keyword>
<dbReference type="InterPro" id="IPR016050">
    <property type="entry name" value="Proteasome_bsu_CS"/>
</dbReference>
<dbReference type="GO" id="GO:0019774">
    <property type="term" value="C:proteasome core complex, beta-subunit complex"/>
    <property type="evidence" value="ECO:0007669"/>
    <property type="project" value="UniProtKB-ARBA"/>
</dbReference>
<dbReference type="InterPro" id="IPR023333">
    <property type="entry name" value="Proteasome_suB-type"/>
</dbReference>
<dbReference type="InterPro" id="IPR001353">
    <property type="entry name" value="Proteasome_sua/b"/>
</dbReference>
<dbReference type="GO" id="GO:0005737">
    <property type="term" value="C:cytoplasm"/>
    <property type="evidence" value="ECO:0007669"/>
    <property type="project" value="UniProtKB-SubCell"/>
</dbReference>
<proteinExistence type="inferred from homology"/>
<organism evidence="6 7">
    <name type="scientific">Coemansia biformis</name>
    <dbReference type="NCBI Taxonomy" id="1286918"/>
    <lineage>
        <taxon>Eukaryota</taxon>
        <taxon>Fungi</taxon>
        <taxon>Fungi incertae sedis</taxon>
        <taxon>Zoopagomycota</taxon>
        <taxon>Kickxellomycotina</taxon>
        <taxon>Kickxellomycetes</taxon>
        <taxon>Kickxellales</taxon>
        <taxon>Kickxellaceae</taxon>
        <taxon>Coemansia</taxon>
    </lineage>
</organism>
<comment type="subcellular location">
    <subcellularLocation>
        <location evidence="5">Cytoplasm</location>
    </subcellularLocation>
    <subcellularLocation>
        <location evidence="5">Nucleus</location>
    </subcellularLocation>
</comment>
<comment type="function">
    <text evidence="5">Component of the proteasome, a multicatalytic proteinase complex which is characterized by its ability to cleave peptides with Arg, Phe, Tyr, Leu, and Glu adjacent to the leaving group at neutral or slightly basic pH. The proteasome has an ATP-dependent proteolytic activity.</text>
</comment>
<dbReference type="PROSITE" id="PS51476">
    <property type="entry name" value="PROTEASOME_BETA_2"/>
    <property type="match status" value="1"/>
</dbReference>
<dbReference type="PANTHER" id="PTHR32194:SF2">
    <property type="entry name" value="PROTEASOME SUBUNIT BETA TYPE-1"/>
    <property type="match status" value="1"/>
</dbReference>
<evidence type="ECO:0000313" key="7">
    <source>
        <dbReference type="Proteomes" id="UP001143981"/>
    </source>
</evidence>
<sequence length="234" mass="26008">MDLAMQARPMEAPIEAHNHNRWSPYVDNGGTTLAIAGADYVLVASDTRQSDGYLINSRYSPKAFVLSNNAVLGTSGCSADSKRLYEVLEQRAQLYQHRHDRQISTPALAQLLSNTMYSRRMLPYYVFPVLAGIDAKGAGAAYSYDAVGNMQRVTGVCFGSASALIQPFLDNQVRFKNQRDADPNRLLTREEAFKIAVDAFTSATERDIYTGDYLEIFIVDAAGAHKEMRELKHD</sequence>
<keyword evidence="3 5" id="KW-0539">Nucleus</keyword>
<dbReference type="GO" id="GO:0016787">
    <property type="term" value="F:hydrolase activity"/>
    <property type="evidence" value="ECO:0007669"/>
    <property type="project" value="UniProtKB-KW"/>
</dbReference>
<accession>A0A9W7YFV0</accession>
<comment type="similarity">
    <text evidence="5">Belongs to the peptidase T1B family.</text>
</comment>
<dbReference type="GO" id="GO:0005634">
    <property type="term" value="C:nucleus"/>
    <property type="evidence" value="ECO:0007669"/>
    <property type="project" value="UniProtKB-SubCell"/>
</dbReference>
<dbReference type="EMBL" id="JANBOI010000169">
    <property type="protein sequence ID" value="KAJ1733085.1"/>
    <property type="molecule type" value="Genomic_DNA"/>
</dbReference>
<evidence type="ECO:0000256" key="4">
    <source>
        <dbReference type="ARBA" id="ARBA00026071"/>
    </source>
</evidence>
<evidence type="ECO:0000256" key="1">
    <source>
        <dbReference type="ARBA" id="ARBA00022490"/>
    </source>
</evidence>
<dbReference type="Gene3D" id="3.60.20.10">
    <property type="entry name" value="Glutamine Phosphoribosylpyrophosphate, subunit 1, domain 1"/>
    <property type="match status" value="1"/>
</dbReference>
<keyword evidence="2 5" id="KW-0647">Proteasome</keyword>
<keyword evidence="7" id="KW-1185">Reference proteome</keyword>
<gene>
    <name evidence="6" type="primary">PRE7</name>
    <name evidence="6" type="ORF">LPJ61_001731</name>
</gene>
<dbReference type="Proteomes" id="UP001143981">
    <property type="component" value="Unassembled WGS sequence"/>
</dbReference>
<dbReference type="InterPro" id="IPR029055">
    <property type="entry name" value="Ntn_hydrolases_N"/>
</dbReference>
<evidence type="ECO:0000256" key="5">
    <source>
        <dbReference type="RuleBase" id="RU004203"/>
    </source>
</evidence>
<evidence type="ECO:0000256" key="3">
    <source>
        <dbReference type="ARBA" id="ARBA00023242"/>
    </source>
</evidence>
<evidence type="ECO:0000313" key="6">
    <source>
        <dbReference type="EMBL" id="KAJ1733085.1"/>
    </source>
</evidence>
<dbReference type="CDD" id="cd03757">
    <property type="entry name" value="proteasome_beta_type_1"/>
    <property type="match status" value="1"/>
</dbReference>
<dbReference type="Pfam" id="PF00227">
    <property type="entry name" value="Proteasome"/>
    <property type="match status" value="1"/>
</dbReference>
<reference evidence="6" key="1">
    <citation type="submission" date="2022-07" db="EMBL/GenBank/DDBJ databases">
        <title>Phylogenomic reconstructions and comparative analyses of Kickxellomycotina fungi.</title>
        <authorList>
            <person name="Reynolds N.K."/>
            <person name="Stajich J.E."/>
            <person name="Barry K."/>
            <person name="Grigoriev I.V."/>
            <person name="Crous P."/>
            <person name="Smith M.E."/>
        </authorList>
    </citation>
    <scope>NUCLEOTIDE SEQUENCE</scope>
    <source>
        <strain evidence="6">BCRC 34381</strain>
    </source>
</reference>
<dbReference type="GO" id="GO:0051603">
    <property type="term" value="P:proteolysis involved in protein catabolic process"/>
    <property type="evidence" value="ECO:0007669"/>
    <property type="project" value="InterPro"/>
</dbReference>
<dbReference type="PANTHER" id="PTHR32194">
    <property type="entry name" value="METALLOPROTEASE TLDD"/>
    <property type="match status" value="1"/>
</dbReference>
<comment type="subunit">
    <text evidence="5">Component of the proteasome complex.</text>
</comment>
<evidence type="ECO:0000256" key="2">
    <source>
        <dbReference type="ARBA" id="ARBA00022942"/>
    </source>
</evidence>